<dbReference type="RefSeq" id="WP_167931386.1">
    <property type="nucleotide sequence ID" value="NZ_JAAVJB010000003.1"/>
</dbReference>
<evidence type="ECO:0000256" key="1">
    <source>
        <dbReference type="SAM" id="MobiDB-lite"/>
    </source>
</evidence>
<feature type="region of interest" description="Disordered" evidence="1">
    <location>
        <begin position="70"/>
        <end position="128"/>
    </location>
</feature>
<sequence>MTDGPHHTPPPSGPYGRPEYPGPGSDVTLVPGAGTPSSGRGLSHGTRMALAIVASVAMVAGTTVAGVLLTGDSGADGTTVAAPAEGEDDTGTDGKGEAEEPEEEPEDEGGEEETAPDPRGGPGPVAEPVVDDEWQVQTLLDRDLAYDVPGGEEWLVADPESYVQWRPVIINDDGEEEELLYVARGATVFQDGVCGRGSSRGVLAITGARGASGTEEAAEDNALEYARAVYDPTFTGELEISEPEVFTNDQGFEGHMSVGTLEGYALDEEDDPECHATDAKVVSIAYLDSSHDVQVWLAILDTGVEGELDEETLDKITNSLRPAG</sequence>
<gene>
    <name evidence="4" type="ORF">HCJ92_00805</name>
</gene>
<evidence type="ECO:0000259" key="3">
    <source>
        <dbReference type="Pfam" id="PF26056"/>
    </source>
</evidence>
<organism evidence="4 5">
    <name type="scientific">Streptomyces spiramenti</name>
    <dbReference type="NCBI Taxonomy" id="2720606"/>
    <lineage>
        <taxon>Bacteria</taxon>
        <taxon>Bacillati</taxon>
        <taxon>Actinomycetota</taxon>
        <taxon>Actinomycetes</taxon>
        <taxon>Kitasatosporales</taxon>
        <taxon>Streptomycetaceae</taxon>
        <taxon>Streptomyces</taxon>
    </lineage>
</organism>
<proteinExistence type="predicted"/>
<dbReference type="Proteomes" id="UP000746503">
    <property type="component" value="Unassembled WGS sequence"/>
</dbReference>
<keyword evidence="5" id="KW-1185">Reference proteome</keyword>
<accession>A0ABX1AIE1</accession>
<keyword evidence="2" id="KW-0812">Transmembrane</keyword>
<name>A0ABX1AIE1_9ACTN</name>
<comment type="caution">
    <text evidence="4">The sequence shown here is derived from an EMBL/GenBank/DDBJ whole genome shotgun (WGS) entry which is preliminary data.</text>
</comment>
<feature type="compositionally biased region" description="Low complexity" evidence="1">
    <location>
        <begin position="14"/>
        <end position="25"/>
    </location>
</feature>
<feature type="compositionally biased region" description="Acidic residues" evidence="1">
    <location>
        <begin position="99"/>
        <end position="115"/>
    </location>
</feature>
<keyword evidence="2" id="KW-0472">Membrane</keyword>
<dbReference type="EMBL" id="JAAVJB010000003">
    <property type="protein sequence ID" value="NJP64860.1"/>
    <property type="molecule type" value="Genomic_DNA"/>
</dbReference>
<protein>
    <recommendedName>
        <fullName evidence="3">DUF8017 domain-containing protein</fullName>
    </recommendedName>
</protein>
<evidence type="ECO:0000256" key="2">
    <source>
        <dbReference type="SAM" id="Phobius"/>
    </source>
</evidence>
<evidence type="ECO:0000313" key="5">
    <source>
        <dbReference type="Proteomes" id="UP000746503"/>
    </source>
</evidence>
<dbReference type="InterPro" id="IPR058330">
    <property type="entry name" value="DUF8017"/>
</dbReference>
<dbReference type="Pfam" id="PF26056">
    <property type="entry name" value="DUF8017"/>
    <property type="match status" value="1"/>
</dbReference>
<feature type="transmembrane region" description="Helical" evidence="2">
    <location>
        <begin position="48"/>
        <end position="69"/>
    </location>
</feature>
<keyword evidence="2" id="KW-1133">Transmembrane helix</keyword>
<feature type="region of interest" description="Disordered" evidence="1">
    <location>
        <begin position="1"/>
        <end position="43"/>
    </location>
</feature>
<reference evidence="4 5" key="1">
    <citation type="submission" date="2020-03" db="EMBL/GenBank/DDBJ databases">
        <title>Draft genome of Streptomyces sp. ventii, isolated from the Axial Seamount in the Pacific Ocean, and resequencing of the two type strains Streptomyces lonarensis strain NCL 716 and Streptomyces bohaiensis strain 11A07.</title>
        <authorList>
            <person name="Loughran R.M."/>
            <person name="Pfannmuller K.M."/>
            <person name="Wasson B.J."/>
            <person name="Deadmond M.C."/>
            <person name="Paddock B.E."/>
            <person name="Koyack M.J."/>
            <person name="Gallegos D.A."/>
            <person name="Mitchell E.A."/>
            <person name="Ushijima B."/>
            <person name="Saw J.H."/>
            <person name="Mcphail K.L."/>
            <person name="Videau P."/>
        </authorList>
    </citation>
    <scope>NUCLEOTIDE SEQUENCE [LARGE SCALE GENOMIC DNA]</scope>
    <source>
        <strain evidence="5">5675061</strain>
    </source>
</reference>
<feature type="domain" description="DUF8017" evidence="3">
    <location>
        <begin position="127"/>
        <end position="323"/>
    </location>
</feature>
<evidence type="ECO:0000313" key="4">
    <source>
        <dbReference type="EMBL" id="NJP64860.1"/>
    </source>
</evidence>